<dbReference type="EMBL" id="PGOL01004032">
    <property type="protein sequence ID" value="PKI38709.1"/>
    <property type="molecule type" value="Genomic_DNA"/>
</dbReference>
<dbReference type="PANTHER" id="PTHR42648">
    <property type="entry name" value="TRANSPOSASE, PUTATIVE-RELATED"/>
    <property type="match status" value="1"/>
</dbReference>
<feature type="compositionally biased region" description="Polar residues" evidence="1">
    <location>
        <begin position="245"/>
        <end position="255"/>
    </location>
</feature>
<dbReference type="Gene3D" id="3.30.420.10">
    <property type="entry name" value="Ribonuclease H-like superfamily/Ribonuclease H"/>
    <property type="match status" value="1"/>
</dbReference>
<dbReference type="InterPro" id="IPR057670">
    <property type="entry name" value="SH3_retrovirus"/>
</dbReference>
<dbReference type="SUPFAM" id="SSF53098">
    <property type="entry name" value="Ribonuclease H-like"/>
    <property type="match status" value="1"/>
</dbReference>
<dbReference type="Pfam" id="PF25597">
    <property type="entry name" value="SH3_retrovirus"/>
    <property type="match status" value="1"/>
</dbReference>
<dbReference type="InterPro" id="IPR012337">
    <property type="entry name" value="RNaseH-like_sf"/>
</dbReference>
<evidence type="ECO:0000313" key="3">
    <source>
        <dbReference type="EMBL" id="PKI38709.1"/>
    </source>
</evidence>
<keyword evidence="4" id="KW-1185">Reference proteome</keyword>
<feature type="region of interest" description="Disordered" evidence="1">
    <location>
        <begin position="159"/>
        <end position="303"/>
    </location>
</feature>
<sequence length="411" mass="46999">MEFLSRELQDFFSMHGIVHQTSCTDTSQQNGRVERKHRHILNVARAFMFQASLPTRFWGECVSTAVHLINITPSSLLDNKSPHEVLFGKPPNYSNLRVFGSFCYAHTRTKDKFEPRSRKCVFIGYPHGKKGWRLYDLKNQQTFVSRDVRFCETMFPFSSKGAEQKQGRKGSPLFLSEGLPKNNGQHSEPRNNGQRNSSPGPSREEQPGLELDDHDSTRIDFETGRLREHMGQTQKELKRVKPINGASSEQDISNQPREKEMGCTLNIRGSASAEDEGRNSEVRGSWSNRENSDLDQENGDGNKDVLPEVILRRFERVSNPPKHFKDFVVHTARHKTPPLGSFISTDSSGTSYPIENFINYSGISDHHRAFLAAIDSDREPMSYREAVKDQRWRIAMADEIRALELNKTWTI</sequence>
<reference evidence="3 4" key="1">
    <citation type="submission" date="2017-11" db="EMBL/GenBank/DDBJ databases">
        <title>De-novo sequencing of pomegranate (Punica granatum L.) genome.</title>
        <authorList>
            <person name="Akparov Z."/>
            <person name="Amiraslanov A."/>
            <person name="Hajiyeva S."/>
            <person name="Abbasov M."/>
            <person name="Kaur K."/>
            <person name="Hamwieh A."/>
            <person name="Solovyev V."/>
            <person name="Salamov A."/>
            <person name="Braich B."/>
            <person name="Kosarev P."/>
            <person name="Mahmoud A."/>
            <person name="Hajiyev E."/>
            <person name="Babayeva S."/>
            <person name="Izzatullayeva V."/>
            <person name="Mammadov A."/>
            <person name="Mammadov A."/>
            <person name="Sharifova S."/>
            <person name="Ojaghi J."/>
            <person name="Eynullazada K."/>
            <person name="Bayramov B."/>
            <person name="Abdulazimova A."/>
            <person name="Shahmuradov I."/>
        </authorList>
    </citation>
    <scope>NUCLEOTIDE SEQUENCE [LARGE SCALE GENOMIC DNA]</scope>
    <source>
        <strain evidence="4">cv. AG2017</strain>
        <tissue evidence="3">Leaf</tissue>
    </source>
</reference>
<organism evidence="3 4">
    <name type="scientific">Punica granatum</name>
    <name type="common">Pomegranate</name>
    <dbReference type="NCBI Taxonomy" id="22663"/>
    <lineage>
        <taxon>Eukaryota</taxon>
        <taxon>Viridiplantae</taxon>
        <taxon>Streptophyta</taxon>
        <taxon>Embryophyta</taxon>
        <taxon>Tracheophyta</taxon>
        <taxon>Spermatophyta</taxon>
        <taxon>Magnoliopsida</taxon>
        <taxon>eudicotyledons</taxon>
        <taxon>Gunneridae</taxon>
        <taxon>Pentapetalae</taxon>
        <taxon>rosids</taxon>
        <taxon>malvids</taxon>
        <taxon>Myrtales</taxon>
        <taxon>Lythraceae</taxon>
        <taxon>Punica</taxon>
    </lineage>
</organism>
<proteinExistence type="predicted"/>
<dbReference type="Proteomes" id="UP000233551">
    <property type="component" value="Unassembled WGS sequence"/>
</dbReference>
<evidence type="ECO:0000259" key="2">
    <source>
        <dbReference type="Pfam" id="PF25597"/>
    </source>
</evidence>
<dbReference type="STRING" id="22663.A0A2I0I3Y3"/>
<protein>
    <recommendedName>
        <fullName evidence="2">Retroviral polymerase SH3-like domain-containing protein</fullName>
    </recommendedName>
</protein>
<dbReference type="GO" id="GO:0003676">
    <property type="term" value="F:nucleic acid binding"/>
    <property type="evidence" value="ECO:0007669"/>
    <property type="project" value="InterPro"/>
</dbReference>
<dbReference type="AlphaFoldDB" id="A0A2I0I3Y3"/>
<evidence type="ECO:0000256" key="1">
    <source>
        <dbReference type="SAM" id="MobiDB-lite"/>
    </source>
</evidence>
<name>A0A2I0I3Y3_PUNGR</name>
<feature type="domain" description="Retroviral polymerase SH3-like" evidence="2">
    <location>
        <begin position="103"/>
        <end position="160"/>
    </location>
</feature>
<evidence type="ECO:0000313" key="4">
    <source>
        <dbReference type="Proteomes" id="UP000233551"/>
    </source>
</evidence>
<gene>
    <name evidence="3" type="ORF">CRG98_040900</name>
</gene>
<dbReference type="PANTHER" id="PTHR42648:SF31">
    <property type="entry name" value="RNA-DIRECTED DNA POLYMERASE"/>
    <property type="match status" value="1"/>
</dbReference>
<feature type="compositionally biased region" description="Basic and acidic residues" evidence="1">
    <location>
        <begin position="214"/>
        <end position="239"/>
    </location>
</feature>
<comment type="caution">
    <text evidence="3">The sequence shown here is derived from an EMBL/GenBank/DDBJ whole genome shotgun (WGS) entry which is preliminary data.</text>
</comment>
<accession>A0A2I0I3Y3</accession>
<dbReference type="InterPro" id="IPR039537">
    <property type="entry name" value="Retrotran_Ty1/copia-like"/>
</dbReference>
<dbReference type="InterPro" id="IPR036397">
    <property type="entry name" value="RNaseH_sf"/>
</dbReference>
<feature type="compositionally biased region" description="Polar residues" evidence="1">
    <location>
        <begin position="182"/>
        <end position="200"/>
    </location>
</feature>